<feature type="region of interest" description="Disordered" evidence="1">
    <location>
        <begin position="1"/>
        <end position="27"/>
    </location>
</feature>
<evidence type="ECO:0000256" key="1">
    <source>
        <dbReference type="SAM" id="MobiDB-lite"/>
    </source>
</evidence>
<organism evidence="2 3">
    <name type="scientific">Lithospermum erythrorhizon</name>
    <name type="common">Purple gromwell</name>
    <name type="synonym">Lithospermum officinale var. erythrorhizon</name>
    <dbReference type="NCBI Taxonomy" id="34254"/>
    <lineage>
        <taxon>Eukaryota</taxon>
        <taxon>Viridiplantae</taxon>
        <taxon>Streptophyta</taxon>
        <taxon>Embryophyta</taxon>
        <taxon>Tracheophyta</taxon>
        <taxon>Spermatophyta</taxon>
        <taxon>Magnoliopsida</taxon>
        <taxon>eudicotyledons</taxon>
        <taxon>Gunneridae</taxon>
        <taxon>Pentapetalae</taxon>
        <taxon>asterids</taxon>
        <taxon>lamiids</taxon>
        <taxon>Boraginales</taxon>
        <taxon>Boraginaceae</taxon>
        <taxon>Boraginoideae</taxon>
        <taxon>Lithospermeae</taxon>
        <taxon>Lithospermum</taxon>
    </lineage>
</organism>
<keyword evidence="3" id="KW-1185">Reference proteome</keyword>
<comment type="caution">
    <text evidence="2">The sequence shown here is derived from an EMBL/GenBank/DDBJ whole genome shotgun (WGS) entry which is preliminary data.</text>
</comment>
<reference evidence="2 3" key="1">
    <citation type="submission" date="2024-01" db="EMBL/GenBank/DDBJ databases">
        <title>The complete chloroplast genome sequence of Lithospermum erythrorhizon: insights into the phylogenetic relationship among Boraginaceae species and the maternal lineages of purple gromwells.</title>
        <authorList>
            <person name="Okada T."/>
            <person name="Watanabe K."/>
        </authorList>
    </citation>
    <scope>NUCLEOTIDE SEQUENCE [LARGE SCALE GENOMIC DNA]</scope>
</reference>
<proteinExistence type="predicted"/>
<feature type="region of interest" description="Disordered" evidence="1">
    <location>
        <begin position="61"/>
        <end position="102"/>
    </location>
</feature>
<accession>A0AAV3PF87</accession>
<evidence type="ECO:0000313" key="3">
    <source>
        <dbReference type="Proteomes" id="UP001454036"/>
    </source>
</evidence>
<dbReference type="Proteomes" id="UP001454036">
    <property type="component" value="Unassembled WGS sequence"/>
</dbReference>
<name>A0AAV3PF87_LITER</name>
<sequence length="125" mass="12895">MSVGGVKISSPPPSPPAPPRSSMGLLAPRAAPRQAAYNPFFPSWTRHRSCPGPRWRDCSGALQGGQATGAASGATPIGGCSRAPPLGTCPHDPGPSESRREEAWSIRVGTSPDGLVLLGPFLFLP</sequence>
<feature type="compositionally biased region" description="Pro residues" evidence="1">
    <location>
        <begin position="10"/>
        <end position="19"/>
    </location>
</feature>
<evidence type="ECO:0000313" key="2">
    <source>
        <dbReference type="EMBL" id="GAA0150309.1"/>
    </source>
</evidence>
<dbReference type="EMBL" id="BAABME010001566">
    <property type="protein sequence ID" value="GAA0150309.1"/>
    <property type="molecule type" value="Genomic_DNA"/>
</dbReference>
<gene>
    <name evidence="2" type="ORF">LIER_09276</name>
</gene>
<dbReference type="AlphaFoldDB" id="A0AAV3PF87"/>
<protein>
    <submittedName>
        <fullName evidence="2">Uncharacterized protein</fullName>
    </submittedName>
</protein>